<dbReference type="PANTHER" id="PTHR36573">
    <property type="entry name" value="INTERMEMBRANE PHOSPHOLIPID TRANSPORT SYSTEM BINDING PROTEIN MLAC"/>
    <property type="match status" value="1"/>
</dbReference>
<dbReference type="RefSeq" id="WP_076092542.1">
    <property type="nucleotide sequence ID" value="NZ_MTHD01000001.1"/>
</dbReference>
<sequence>MNRFFAALLVCLVSVSAMAAEAPDAMVKRVSEEVLDIVRQDKDIRNGDTQKIVALVDAKVLPNFNFQRMTSLAVGRDWRGANPAQKNRLAEEFKMLLVRTYSNALTSYSNQRIVFKPFRMKDGETDVLVRSEVIQPGSQPVQIDYWLELADGKWKVYDVVVAGISLVTNYREQFSREVRDGGIDGLIASLAAKNKSLEATASKAARK</sequence>
<protein>
    <recommendedName>
        <fullName evidence="4">Toluene tolerance protein</fullName>
    </recommendedName>
</protein>
<evidence type="ECO:0008006" key="4">
    <source>
        <dbReference type="Google" id="ProtNLM"/>
    </source>
</evidence>
<proteinExistence type="predicted"/>
<feature type="signal peptide" evidence="1">
    <location>
        <begin position="1"/>
        <end position="19"/>
    </location>
</feature>
<dbReference type="InterPro" id="IPR008869">
    <property type="entry name" value="MlaC/ttg2D"/>
</dbReference>
<dbReference type="Proteomes" id="UP000187526">
    <property type="component" value="Unassembled WGS sequence"/>
</dbReference>
<name>A0A1R1IEA0_9RHOO</name>
<evidence type="ECO:0000256" key="1">
    <source>
        <dbReference type="SAM" id="SignalP"/>
    </source>
</evidence>
<dbReference type="STRING" id="418702.BJN45_03680"/>
<dbReference type="PANTHER" id="PTHR36573:SF1">
    <property type="entry name" value="INTERMEMBRANE PHOSPHOLIPID TRANSPORT SYSTEM BINDING PROTEIN MLAC"/>
    <property type="match status" value="1"/>
</dbReference>
<organism evidence="2 3">
    <name type="scientific">Azonexus hydrophilus</name>
    <dbReference type="NCBI Taxonomy" id="418702"/>
    <lineage>
        <taxon>Bacteria</taxon>
        <taxon>Pseudomonadati</taxon>
        <taxon>Pseudomonadota</taxon>
        <taxon>Betaproteobacteria</taxon>
        <taxon>Rhodocyclales</taxon>
        <taxon>Azonexaceae</taxon>
        <taxon>Azonexus</taxon>
    </lineage>
</organism>
<dbReference type="AlphaFoldDB" id="A0A1R1IEA0"/>
<accession>A0A1R1IEA0</accession>
<comment type="caution">
    <text evidence="2">The sequence shown here is derived from an EMBL/GenBank/DDBJ whole genome shotgun (WGS) entry which is preliminary data.</text>
</comment>
<dbReference type="Pfam" id="PF05494">
    <property type="entry name" value="MlaC"/>
    <property type="match status" value="1"/>
</dbReference>
<keyword evidence="3" id="KW-1185">Reference proteome</keyword>
<dbReference type="PIRSF" id="PIRSF004649">
    <property type="entry name" value="MlaC"/>
    <property type="match status" value="1"/>
</dbReference>
<keyword evidence="1" id="KW-0732">Signal</keyword>
<reference evidence="2 3" key="1">
    <citation type="submission" date="2016-10" db="EMBL/GenBank/DDBJ databases">
        <title>Alkaliphiles isolated from bioreactors.</title>
        <authorList>
            <person name="Salah Z."/>
            <person name="Rout S.P."/>
            <person name="Humphreys P.N."/>
        </authorList>
    </citation>
    <scope>NUCLEOTIDE SEQUENCE [LARGE SCALE GENOMIC DNA]</scope>
    <source>
        <strain evidence="2 3">ZS02</strain>
    </source>
</reference>
<evidence type="ECO:0000313" key="2">
    <source>
        <dbReference type="EMBL" id="OMG56922.1"/>
    </source>
</evidence>
<evidence type="ECO:0000313" key="3">
    <source>
        <dbReference type="Proteomes" id="UP000187526"/>
    </source>
</evidence>
<dbReference type="Gene3D" id="3.10.450.50">
    <property type="match status" value="1"/>
</dbReference>
<dbReference type="Gene3D" id="1.10.10.640">
    <property type="entry name" value="phospholipid-binding protein"/>
    <property type="match status" value="1"/>
</dbReference>
<gene>
    <name evidence="2" type="ORF">BJN45_03680</name>
</gene>
<feature type="chain" id="PRO_5010236275" description="Toluene tolerance protein" evidence="1">
    <location>
        <begin position="20"/>
        <end position="207"/>
    </location>
</feature>
<dbReference type="EMBL" id="MTHD01000001">
    <property type="protein sequence ID" value="OMG56922.1"/>
    <property type="molecule type" value="Genomic_DNA"/>
</dbReference>